<feature type="binding site" evidence="8">
    <location>
        <begin position="227"/>
        <end position="228"/>
    </location>
    <ligand>
        <name>substrate</name>
    </ligand>
</feature>
<dbReference type="Proteomes" id="UP000318307">
    <property type="component" value="Unassembled WGS sequence"/>
</dbReference>
<feature type="active site" evidence="9">
    <location>
        <position position="76"/>
    </location>
</feature>
<evidence type="ECO:0000256" key="7">
    <source>
        <dbReference type="ARBA" id="ARBA00051712"/>
    </source>
</evidence>
<comment type="caution">
    <text evidence="10">The sequence shown here is derived from an EMBL/GenBank/DDBJ whole genome shotgun (WGS) entry which is preliminary data.</text>
</comment>
<dbReference type="PROSITE" id="PS01326">
    <property type="entry name" value="DAP_EPIMERASE"/>
    <property type="match status" value="1"/>
</dbReference>
<evidence type="ECO:0000313" key="10">
    <source>
        <dbReference type="EMBL" id="TWI75346.1"/>
    </source>
</evidence>
<accession>A0A562S448</accession>
<dbReference type="OrthoDB" id="9805408at2"/>
<evidence type="ECO:0000256" key="8">
    <source>
        <dbReference type="HAMAP-Rule" id="MF_00197"/>
    </source>
</evidence>
<dbReference type="Gene3D" id="3.10.310.10">
    <property type="entry name" value="Diaminopimelate Epimerase, Chain A, domain 1"/>
    <property type="match status" value="2"/>
</dbReference>
<sequence>MEITLTKMHGLGNDFLLADDRKGFVAANISYGELAAQVCDRHFGIGADGLILILPSTSCDLGFAIWNSDGSEAGMCGNGIRCFARYVYEKNILRQKIMTIETASGPVICLLENDGEDLVTGVRVDMGPPRLLPEEIPFICPADKTIEVPLKVLDQAFQVTPVSMGNPHAVIFLDKIEGIPLEVWGPLVEKHPAFPEKTNVEFVEVLSKEKMRVRVWERGAGVTLACGTGACAVLVAGVLTGRSGRRAEILLPGGSLAVEWDERSGHVYKRGPAEWVFETRMKIKAGHCGFLR</sequence>
<dbReference type="Pfam" id="PF01678">
    <property type="entry name" value="DAP_epimerase"/>
    <property type="match status" value="2"/>
</dbReference>
<organism evidence="10 11">
    <name type="scientific">Desulfobotulus alkaliphilus</name>
    <dbReference type="NCBI Taxonomy" id="622671"/>
    <lineage>
        <taxon>Bacteria</taxon>
        <taxon>Pseudomonadati</taxon>
        <taxon>Thermodesulfobacteriota</taxon>
        <taxon>Desulfobacteria</taxon>
        <taxon>Desulfobacterales</taxon>
        <taxon>Desulfobacteraceae</taxon>
        <taxon>Desulfobotulus</taxon>
    </lineage>
</organism>
<dbReference type="GO" id="GO:0005829">
    <property type="term" value="C:cytosol"/>
    <property type="evidence" value="ECO:0007669"/>
    <property type="project" value="TreeGrafter"/>
</dbReference>
<evidence type="ECO:0000256" key="1">
    <source>
        <dbReference type="ARBA" id="ARBA00005196"/>
    </source>
</evidence>
<keyword evidence="11" id="KW-1185">Reference proteome</keyword>
<dbReference type="InterPro" id="IPR018510">
    <property type="entry name" value="DAP_epimerase_AS"/>
</dbReference>
<comment type="caution">
    <text evidence="8">Lacks conserved residue(s) required for the propagation of feature annotation.</text>
</comment>
<evidence type="ECO:0000256" key="3">
    <source>
        <dbReference type="ARBA" id="ARBA00013080"/>
    </source>
</evidence>
<reference evidence="10 11" key="1">
    <citation type="submission" date="2019-07" db="EMBL/GenBank/DDBJ databases">
        <title>Genome sequencing of 100 strains of the haloalkaliphilic chemolithoautotrophic sulfur-oxidizing bacterium Thioalkalivibrio.</title>
        <authorList>
            <person name="Muyzer G."/>
        </authorList>
    </citation>
    <scope>NUCLEOTIDE SEQUENCE [LARGE SCALE GENOMIC DNA]</scope>
    <source>
        <strain evidence="10 11">ASO4-4</strain>
    </source>
</reference>
<dbReference type="GO" id="GO:0009089">
    <property type="term" value="P:lysine biosynthetic process via diaminopimelate"/>
    <property type="evidence" value="ECO:0007669"/>
    <property type="project" value="UniProtKB-UniRule"/>
</dbReference>
<dbReference type="HAMAP" id="MF_00197">
    <property type="entry name" value="DAP_epimerase"/>
    <property type="match status" value="1"/>
</dbReference>
<gene>
    <name evidence="8" type="primary">dapF</name>
    <name evidence="10" type="ORF">LZ24_00797</name>
</gene>
<dbReference type="RefSeq" id="WP_144682561.1">
    <property type="nucleotide sequence ID" value="NZ_VLLC01000004.1"/>
</dbReference>
<feature type="binding site" evidence="8">
    <location>
        <begin position="77"/>
        <end position="78"/>
    </location>
    <ligand>
        <name>substrate</name>
    </ligand>
</feature>
<evidence type="ECO:0000256" key="2">
    <source>
        <dbReference type="ARBA" id="ARBA00010219"/>
    </source>
</evidence>
<feature type="binding site" evidence="8">
    <location>
        <position position="13"/>
    </location>
    <ligand>
        <name>substrate</name>
    </ligand>
</feature>
<dbReference type="PANTHER" id="PTHR31689">
    <property type="entry name" value="DIAMINOPIMELATE EPIMERASE, CHLOROPLASTIC"/>
    <property type="match status" value="1"/>
</dbReference>
<dbReference type="AlphaFoldDB" id="A0A562S448"/>
<feature type="binding site" evidence="8">
    <location>
        <position position="199"/>
    </location>
    <ligand>
        <name>substrate</name>
    </ligand>
</feature>
<comment type="similarity">
    <text evidence="2 8">Belongs to the diaminopimelate epimerase family.</text>
</comment>
<evidence type="ECO:0000256" key="4">
    <source>
        <dbReference type="ARBA" id="ARBA00022605"/>
    </source>
</evidence>
<feature type="site" description="Could be important to modulate the pK values of the two catalytic cysteine residues" evidence="8">
    <location>
        <position position="217"/>
    </location>
</feature>
<feature type="site" description="Could be important to modulate the pK values of the two catalytic cysteine residues" evidence="8">
    <location>
        <position position="168"/>
    </location>
</feature>
<evidence type="ECO:0000256" key="9">
    <source>
        <dbReference type="PROSITE-ProRule" id="PRU10125"/>
    </source>
</evidence>
<name>A0A562S448_9BACT</name>
<comment type="subcellular location">
    <subcellularLocation>
        <location evidence="8">Cytoplasm</location>
    </subcellularLocation>
</comment>
<feature type="binding site" evidence="8">
    <location>
        <begin position="217"/>
        <end position="218"/>
    </location>
    <ligand>
        <name>substrate</name>
    </ligand>
</feature>
<dbReference type="NCBIfam" id="TIGR00652">
    <property type="entry name" value="DapF"/>
    <property type="match status" value="1"/>
</dbReference>
<feature type="binding site" evidence="8">
    <location>
        <position position="67"/>
    </location>
    <ligand>
        <name>substrate</name>
    </ligand>
</feature>
<evidence type="ECO:0000256" key="5">
    <source>
        <dbReference type="ARBA" id="ARBA00023154"/>
    </source>
</evidence>
<feature type="active site" description="Proton donor" evidence="8">
    <location>
        <position position="76"/>
    </location>
</feature>
<protein>
    <recommendedName>
        <fullName evidence="3 8">Diaminopimelate epimerase</fullName>
        <shortName evidence="8">DAP epimerase</shortName>
        <ecNumber evidence="3 8">5.1.1.7</ecNumber>
    </recommendedName>
    <alternativeName>
        <fullName evidence="8">PLP-independent amino acid racemase</fullName>
    </alternativeName>
</protein>
<evidence type="ECO:0000313" key="11">
    <source>
        <dbReference type="Proteomes" id="UP000318307"/>
    </source>
</evidence>
<dbReference type="EC" id="5.1.1.7" evidence="3 8"/>
<comment type="catalytic activity">
    <reaction evidence="7 8">
        <text>(2S,6S)-2,6-diaminopimelate = meso-2,6-diaminopimelate</text>
        <dbReference type="Rhea" id="RHEA:15393"/>
        <dbReference type="ChEBI" id="CHEBI:57609"/>
        <dbReference type="ChEBI" id="CHEBI:57791"/>
        <dbReference type="EC" id="5.1.1.7"/>
    </reaction>
</comment>
<evidence type="ECO:0000256" key="6">
    <source>
        <dbReference type="ARBA" id="ARBA00023235"/>
    </source>
</evidence>
<comment type="subunit">
    <text evidence="8">Homodimer.</text>
</comment>
<proteinExistence type="inferred from homology"/>
<keyword evidence="8" id="KW-0963">Cytoplasm</keyword>
<keyword evidence="4 8" id="KW-0028">Amino-acid biosynthesis</keyword>
<feature type="active site" description="Proton acceptor" evidence="8">
    <location>
        <position position="226"/>
    </location>
</feature>
<dbReference type="GO" id="GO:0008837">
    <property type="term" value="F:diaminopimelate epimerase activity"/>
    <property type="evidence" value="ECO:0007669"/>
    <property type="project" value="UniProtKB-UniRule"/>
</dbReference>
<dbReference type="PANTHER" id="PTHR31689:SF0">
    <property type="entry name" value="DIAMINOPIMELATE EPIMERASE"/>
    <property type="match status" value="1"/>
</dbReference>
<keyword evidence="5 8" id="KW-0457">Lysine biosynthesis</keyword>
<feature type="binding site" evidence="8">
    <location>
        <position position="166"/>
    </location>
    <ligand>
        <name>substrate</name>
    </ligand>
</feature>
<keyword evidence="6 8" id="KW-0413">Isomerase</keyword>
<dbReference type="SUPFAM" id="SSF54506">
    <property type="entry name" value="Diaminopimelate epimerase-like"/>
    <property type="match status" value="2"/>
</dbReference>
<comment type="function">
    <text evidence="8">Catalyzes the stereoinversion of LL-2,6-diaminopimelate (L,L-DAP) to meso-diaminopimelate (meso-DAP), a precursor of L-lysine and an essential component of the bacterial peptidoglycan.</text>
</comment>
<comment type="pathway">
    <text evidence="1 8">Amino-acid biosynthesis; L-lysine biosynthesis via DAP pathway; DL-2,6-diaminopimelate from LL-2,6-diaminopimelate: step 1/1.</text>
</comment>
<dbReference type="EMBL" id="VLLC01000004">
    <property type="protein sequence ID" value="TWI75346.1"/>
    <property type="molecule type" value="Genomic_DNA"/>
</dbReference>
<dbReference type="InterPro" id="IPR001653">
    <property type="entry name" value="DAP_epimerase_DapF"/>
</dbReference>
<dbReference type="UniPathway" id="UPA00034">
    <property type="reaction ID" value="UER00025"/>
</dbReference>